<dbReference type="GO" id="GO:0016586">
    <property type="term" value="C:RSC-type complex"/>
    <property type="evidence" value="ECO:0007669"/>
    <property type="project" value="InterPro"/>
</dbReference>
<proteinExistence type="predicted"/>
<feature type="domain" description="Bromo" evidence="10">
    <location>
        <begin position="26"/>
        <end position="96"/>
    </location>
</feature>
<comment type="subcellular location">
    <subcellularLocation>
        <location evidence="1">Nucleus</location>
    </subcellularLocation>
</comment>
<dbReference type="OrthoDB" id="1742084at2759"/>
<keyword evidence="7" id="KW-0539">Nucleus</keyword>
<evidence type="ECO:0000256" key="3">
    <source>
        <dbReference type="ARBA" id="ARBA00022853"/>
    </source>
</evidence>
<evidence type="ECO:0000256" key="8">
    <source>
        <dbReference type="PROSITE-ProRule" id="PRU00035"/>
    </source>
</evidence>
<evidence type="ECO:0000256" key="4">
    <source>
        <dbReference type="ARBA" id="ARBA00023015"/>
    </source>
</evidence>
<sequence>MAVTAAQKKAIEEVLEALKAATGSPRKRQLAGMFLELVDRHDWPEYYEVIPEPRCLNGIQTMLEKNKYKDPLDAYTDLSLVFLNALFYNEPDSQIATDAQTLKGMLESEWKSKPLPTPRDSPPPSSPQKVHEPEPKPKPAPPPPKPAPAATPAKPNPPVAGPTLTVPQPSTSTFVYSKPTPIMPAAVSPVELPAPELPESESESEEEDMANDLYDPPPGAPTDAQIVRQLERGLLRYTPLLGTDGGWVADVRHERHLEILQAIKAYRDSANVKLSAALEPGVPDDKMAITFRLLESRSRSKTFYTSLRTFDADLAKLFESGRRYYLGRCNSVAGVSGEEWSRVVALQRIAHALMSTNAPPLPLAQPLVLPPPLNSPGAHALDSIAHKGFIIGPQDYVHIISGAEAEGETMGLGLARGRPLVGRVTACWRDDAGEGGVSVRWYIRSDEISHLMPTRRSTGPIEGEVVQTDKTTHHLLADVIERVACQHPSIASRGRPRAPAWYPGWPLYVCGHRYDAVRRKVRRIPRAEWYSAEGGGSNTPIDALDLFERPMHLGPQQSKRPGVLVDRSVVAAGGVAVSAVEKLGPETTRHFERDSTTGGGALVSGAADACGAGAGSATSAGVFAFFGEEVQA</sequence>
<reference evidence="12" key="1">
    <citation type="submission" date="2020-05" db="EMBL/GenBank/DDBJ databases">
        <title>Mycena genomes resolve the evolution of fungal bioluminescence.</title>
        <authorList>
            <person name="Tsai I.J."/>
        </authorList>
    </citation>
    <scope>NUCLEOTIDE SEQUENCE</scope>
    <source>
        <strain evidence="12">CCC161011</strain>
    </source>
</reference>
<evidence type="ECO:0000259" key="10">
    <source>
        <dbReference type="PROSITE" id="PS50014"/>
    </source>
</evidence>
<dbReference type="Pfam" id="PF00439">
    <property type="entry name" value="Bromodomain"/>
    <property type="match status" value="1"/>
</dbReference>
<comment type="caution">
    <text evidence="12">The sequence shown here is derived from an EMBL/GenBank/DDBJ whole genome shotgun (WGS) entry which is preliminary data.</text>
</comment>
<evidence type="ECO:0000313" key="13">
    <source>
        <dbReference type="Proteomes" id="UP000620124"/>
    </source>
</evidence>
<keyword evidence="3" id="KW-0156">Chromatin regulator</keyword>
<feature type="region of interest" description="Disordered" evidence="9">
    <location>
        <begin position="193"/>
        <end position="221"/>
    </location>
</feature>
<keyword evidence="2" id="KW-0677">Repeat</keyword>
<evidence type="ECO:0000256" key="6">
    <source>
        <dbReference type="ARBA" id="ARBA00023163"/>
    </source>
</evidence>
<feature type="compositionally biased region" description="Acidic residues" evidence="9">
    <location>
        <begin position="198"/>
        <end position="210"/>
    </location>
</feature>
<dbReference type="InterPro" id="IPR001487">
    <property type="entry name" value="Bromodomain"/>
</dbReference>
<dbReference type="SUPFAM" id="SSF47370">
    <property type="entry name" value="Bromodomain"/>
    <property type="match status" value="1"/>
</dbReference>
<dbReference type="PROSITE" id="PS51038">
    <property type="entry name" value="BAH"/>
    <property type="match status" value="1"/>
</dbReference>
<keyword evidence="5 8" id="KW-0103">Bromodomain</keyword>
<evidence type="ECO:0000256" key="9">
    <source>
        <dbReference type="SAM" id="MobiDB-lite"/>
    </source>
</evidence>
<evidence type="ECO:0000313" key="12">
    <source>
        <dbReference type="EMBL" id="KAF7352447.1"/>
    </source>
</evidence>
<feature type="compositionally biased region" description="Pro residues" evidence="9">
    <location>
        <begin position="115"/>
        <end position="126"/>
    </location>
</feature>
<dbReference type="CDD" id="cd04369">
    <property type="entry name" value="Bromodomain"/>
    <property type="match status" value="1"/>
</dbReference>
<dbReference type="EMBL" id="JACAZI010000009">
    <property type="protein sequence ID" value="KAF7352447.1"/>
    <property type="molecule type" value="Genomic_DNA"/>
</dbReference>
<dbReference type="PANTHER" id="PTHR16062">
    <property type="entry name" value="SWI/SNF-RELATED"/>
    <property type="match status" value="1"/>
</dbReference>
<evidence type="ECO:0000256" key="7">
    <source>
        <dbReference type="ARBA" id="ARBA00023242"/>
    </source>
</evidence>
<evidence type="ECO:0000256" key="5">
    <source>
        <dbReference type="ARBA" id="ARBA00023117"/>
    </source>
</evidence>
<evidence type="ECO:0000259" key="11">
    <source>
        <dbReference type="PROSITE" id="PS51038"/>
    </source>
</evidence>
<dbReference type="Proteomes" id="UP000620124">
    <property type="component" value="Unassembled WGS sequence"/>
</dbReference>
<name>A0A8H6Y5Y4_9AGAR</name>
<dbReference type="GO" id="GO:0006338">
    <property type="term" value="P:chromatin remodeling"/>
    <property type="evidence" value="ECO:0007669"/>
    <property type="project" value="InterPro"/>
</dbReference>
<dbReference type="PROSITE" id="PS50014">
    <property type="entry name" value="BROMODOMAIN_2"/>
    <property type="match status" value="1"/>
</dbReference>
<feature type="compositionally biased region" description="Polar residues" evidence="9">
    <location>
        <begin position="165"/>
        <end position="175"/>
    </location>
</feature>
<feature type="domain" description="BAH" evidence="11">
    <location>
        <begin position="389"/>
        <end position="525"/>
    </location>
</feature>
<dbReference type="InterPro" id="IPR001025">
    <property type="entry name" value="BAH_dom"/>
</dbReference>
<dbReference type="Gene3D" id="2.30.30.490">
    <property type="match status" value="1"/>
</dbReference>
<dbReference type="SMART" id="SM00297">
    <property type="entry name" value="BROMO"/>
    <property type="match status" value="1"/>
</dbReference>
<keyword evidence="4" id="KW-0805">Transcription regulation</keyword>
<organism evidence="12 13">
    <name type="scientific">Mycena venus</name>
    <dbReference type="NCBI Taxonomy" id="2733690"/>
    <lineage>
        <taxon>Eukaryota</taxon>
        <taxon>Fungi</taxon>
        <taxon>Dikarya</taxon>
        <taxon>Basidiomycota</taxon>
        <taxon>Agaricomycotina</taxon>
        <taxon>Agaricomycetes</taxon>
        <taxon>Agaricomycetidae</taxon>
        <taxon>Agaricales</taxon>
        <taxon>Marasmiineae</taxon>
        <taxon>Mycenaceae</taxon>
        <taxon>Mycena</taxon>
    </lineage>
</organism>
<evidence type="ECO:0008006" key="14">
    <source>
        <dbReference type="Google" id="ProtNLM"/>
    </source>
</evidence>
<feature type="region of interest" description="Disordered" evidence="9">
    <location>
        <begin position="111"/>
        <end position="177"/>
    </location>
</feature>
<dbReference type="InterPro" id="IPR043151">
    <property type="entry name" value="BAH_sf"/>
</dbReference>
<keyword evidence="6" id="KW-0804">Transcription</keyword>
<dbReference type="Gene3D" id="1.20.920.10">
    <property type="entry name" value="Bromodomain-like"/>
    <property type="match status" value="1"/>
</dbReference>
<dbReference type="AlphaFoldDB" id="A0A8H6Y5Y4"/>
<dbReference type="PANTHER" id="PTHR16062:SF13">
    <property type="entry name" value="CHROMATIN STRUCTURE-REMODELING COMPLEX SUBUNIT RSC4"/>
    <property type="match status" value="1"/>
</dbReference>
<dbReference type="InterPro" id="IPR036427">
    <property type="entry name" value="Bromodomain-like_sf"/>
</dbReference>
<dbReference type="InterPro" id="IPR037382">
    <property type="entry name" value="Rsc/polybromo"/>
</dbReference>
<dbReference type="GO" id="GO:0003682">
    <property type="term" value="F:chromatin binding"/>
    <property type="evidence" value="ECO:0007669"/>
    <property type="project" value="InterPro"/>
</dbReference>
<accession>A0A8H6Y5Y4</accession>
<evidence type="ECO:0000256" key="2">
    <source>
        <dbReference type="ARBA" id="ARBA00022737"/>
    </source>
</evidence>
<protein>
    <recommendedName>
        <fullName evidence="14">Bromo domain-containing protein</fullName>
    </recommendedName>
</protein>
<evidence type="ECO:0000256" key="1">
    <source>
        <dbReference type="ARBA" id="ARBA00004123"/>
    </source>
</evidence>
<feature type="compositionally biased region" description="Pro residues" evidence="9">
    <location>
        <begin position="138"/>
        <end position="160"/>
    </location>
</feature>
<dbReference type="GO" id="GO:0006368">
    <property type="term" value="P:transcription elongation by RNA polymerase II"/>
    <property type="evidence" value="ECO:0007669"/>
    <property type="project" value="TreeGrafter"/>
</dbReference>
<keyword evidence="13" id="KW-1185">Reference proteome</keyword>
<gene>
    <name evidence="12" type="ORF">MVEN_01209400</name>
</gene>
<dbReference type="PRINTS" id="PR00503">
    <property type="entry name" value="BROMODOMAIN"/>
</dbReference>